<accession>A0A2I0V026</accession>
<keyword evidence="1" id="KW-0406">Ion transport</keyword>
<feature type="transmembrane region" description="Helical" evidence="1">
    <location>
        <begin position="6"/>
        <end position="24"/>
    </location>
</feature>
<dbReference type="GO" id="GO:0015813">
    <property type="term" value="P:L-glutamate transmembrane transport"/>
    <property type="evidence" value="ECO:0007669"/>
    <property type="project" value="UniProtKB-UniRule"/>
</dbReference>
<dbReference type="HAMAP" id="MF_02062">
    <property type="entry name" value="GltS"/>
    <property type="match status" value="1"/>
</dbReference>
<dbReference type="AlphaFoldDB" id="A0A2I0V026"/>
<keyword evidence="1" id="KW-1133">Transmembrane helix</keyword>
<protein>
    <recommendedName>
        <fullName evidence="1 2">Sodium/glutamate symporter</fullName>
    </recommendedName>
</protein>
<proteinExistence type="inferred from homology"/>
<gene>
    <name evidence="3" type="primary">gltS</name>
    <name evidence="3" type="ORF">CRI88_13150</name>
</gene>
<reference evidence="3 4" key="1">
    <citation type="submission" date="2017-10" db="EMBL/GenBank/DDBJ databases">
        <title>Draft genome of Lysinibacillus fusiformis strain Juneja, a laboratory-derived pathogen of Drosophila melanogaster.</title>
        <authorList>
            <person name="Smith B.R."/>
            <person name="Unckless R.L."/>
        </authorList>
    </citation>
    <scope>NUCLEOTIDE SEQUENCE [LARGE SCALE GENOMIC DNA]</scope>
    <source>
        <strain evidence="3 4">Juneja</strain>
    </source>
</reference>
<dbReference type="GO" id="GO:0015501">
    <property type="term" value="F:glutamate:sodium symporter activity"/>
    <property type="evidence" value="ECO:0007669"/>
    <property type="project" value="UniProtKB-UniRule"/>
</dbReference>
<feature type="transmembrane region" description="Helical" evidence="1">
    <location>
        <begin position="270"/>
        <end position="293"/>
    </location>
</feature>
<dbReference type="PANTHER" id="PTHR36178">
    <property type="entry name" value="SLR0625 PROTEIN"/>
    <property type="match status" value="1"/>
</dbReference>
<dbReference type="GO" id="GO:0005886">
    <property type="term" value="C:plasma membrane"/>
    <property type="evidence" value="ECO:0007669"/>
    <property type="project" value="UniProtKB-SubCell"/>
</dbReference>
<feature type="transmembrane region" description="Helical" evidence="1">
    <location>
        <begin position="329"/>
        <end position="346"/>
    </location>
</feature>
<evidence type="ECO:0000256" key="2">
    <source>
        <dbReference type="NCBIfam" id="TIGR00210"/>
    </source>
</evidence>
<evidence type="ECO:0000313" key="4">
    <source>
        <dbReference type="Proteomes" id="UP000234956"/>
    </source>
</evidence>
<comment type="subcellular location">
    <subcellularLocation>
        <location evidence="1">Cell membrane</location>
        <topology evidence="1">Multi-pass membrane protein</topology>
    </subcellularLocation>
</comment>
<comment type="function">
    <text evidence="1">Catalyzes the sodium-dependent transport of glutamate.</text>
</comment>
<dbReference type="EMBL" id="PDFK01000003">
    <property type="protein sequence ID" value="PKU51635.1"/>
    <property type="molecule type" value="Genomic_DNA"/>
</dbReference>
<keyword evidence="1" id="KW-1003">Cell membrane</keyword>
<keyword evidence="1" id="KW-0769">Symport</keyword>
<feature type="transmembrane region" description="Helical" evidence="1">
    <location>
        <begin position="299"/>
        <end position="322"/>
    </location>
</feature>
<dbReference type="RefSeq" id="WP_058843652.1">
    <property type="nucleotide sequence ID" value="NZ_JAZBNI010000002.1"/>
</dbReference>
<dbReference type="NCBIfam" id="TIGR00210">
    <property type="entry name" value="gltS"/>
    <property type="match status" value="1"/>
</dbReference>
<comment type="caution">
    <text evidence="3">The sequence shown here is derived from an EMBL/GenBank/DDBJ whole genome shotgun (WGS) entry which is preliminary data.</text>
</comment>
<feature type="transmembrane region" description="Helical" evidence="1">
    <location>
        <begin position="64"/>
        <end position="84"/>
    </location>
</feature>
<dbReference type="Proteomes" id="UP000234956">
    <property type="component" value="Unassembled WGS sequence"/>
</dbReference>
<keyword evidence="1" id="KW-0915">Sodium</keyword>
<feature type="transmembrane region" description="Helical" evidence="1">
    <location>
        <begin position="366"/>
        <end position="393"/>
    </location>
</feature>
<feature type="transmembrane region" description="Helical" evidence="1">
    <location>
        <begin position="33"/>
        <end position="52"/>
    </location>
</feature>
<evidence type="ECO:0000313" key="3">
    <source>
        <dbReference type="EMBL" id="PKU51635.1"/>
    </source>
</evidence>
<dbReference type="Pfam" id="PF03616">
    <property type="entry name" value="Glt_symporter"/>
    <property type="match status" value="1"/>
</dbReference>
<keyword evidence="1" id="KW-0029">Amino-acid transport</keyword>
<organism evidence="3 4">
    <name type="scientific">Lysinibacillus fusiformis</name>
    <dbReference type="NCBI Taxonomy" id="28031"/>
    <lineage>
        <taxon>Bacteria</taxon>
        <taxon>Bacillati</taxon>
        <taxon>Bacillota</taxon>
        <taxon>Bacilli</taxon>
        <taxon>Bacillales</taxon>
        <taxon>Bacillaceae</taxon>
        <taxon>Lysinibacillus</taxon>
    </lineage>
</organism>
<evidence type="ECO:0000256" key="1">
    <source>
        <dbReference type="HAMAP-Rule" id="MF_02062"/>
    </source>
</evidence>
<feature type="transmembrane region" description="Helical" evidence="1">
    <location>
        <begin position="212"/>
        <end position="233"/>
    </location>
</feature>
<feature type="transmembrane region" description="Helical" evidence="1">
    <location>
        <begin position="239"/>
        <end position="258"/>
    </location>
</feature>
<keyword evidence="1" id="KW-0472">Membrane</keyword>
<sequence length="394" mass="41682">MIEINQITTVFLAVALFALGSFLINKIGFLKRFCIPAPVVGGLLFAALATILKTTGVLEISLDTSLQSLFMITFFTTIGLGASFKLVRLGGKLLVIYWLACGFLALMQNVIGVSLASLMGIHPLIGMMAGAVSMEGGHGAAAAFGQTLEDLGISSAMTIGAAAATCGLVAGGLIGGPIVKYLVGKYNLTPDEQEAEAVEYENKHEQITSDSFFTQVLLITFSMAVGTYVGTLFSEATGFVLPGYVGAMFVAVLVRNIMDKVKPQAINMKSISLIGDVTLGVFLSMALMSIKLWEIADLALPLFIIVFVQVFFIVVFSIFVLFKLLGKNYDAAVMVAGFAGHGLGATPNAMANMSAVVQRFGPSQKAFLVVPIVGAFLIDVFGIPIIITTINLFK</sequence>
<dbReference type="PANTHER" id="PTHR36178:SF1">
    <property type="entry name" value="SODIUM_GLUTAMATE SYMPORTER"/>
    <property type="match status" value="1"/>
</dbReference>
<keyword evidence="1" id="KW-0812">Transmembrane</keyword>
<name>A0A2I0V026_9BACI</name>
<keyword evidence="1" id="KW-0739">Sodium transport</keyword>
<dbReference type="InterPro" id="IPR004445">
    <property type="entry name" value="GltS"/>
</dbReference>
<comment type="similarity">
    <text evidence="1">Belongs to the glutamate:Na(+) symporter (ESS) (TC 2.A.27) family.</text>
</comment>
<keyword evidence="1" id="KW-0813">Transport</keyword>
<feature type="transmembrane region" description="Helical" evidence="1">
    <location>
        <begin position="96"/>
        <end position="121"/>
    </location>
</feature>
<feature type="transmembrane region" description="Helical" evidence="1">
    <location>
        <begin position="156"/>
        <end position="179"/>
    </location>
</feature>